<evidence type="ECO:0000313" key="6">
    <source>
        <dbReference type="Proteomes" id="UP000663829"/>
    </source>
</evidence>
<reference evidence="2" key="1">
    <citation type="submission" date="2021-02" db="EMBL/GenBank/DDBJ databases">
        <authorList>
            <person name="Nowell W R."/>
        </authorList>
    </citation>
    <scope>NUCLEOTIDE SEQUENCE</scope>
</reference>
<dbReference type="InterPro" id="IPR050348">
    <property type="entry name" value="Protein-Tyr_Phosphatase"/>
</dbReference>
<dbReference type="OrthoDB" id="6144703at2759"/>
<dbReference type="Proteomes" id="UP000681722">
    <property type="component" value="Unassembled WGS sequence"/>
</dbReference>
<keyword evidence="6" id="KW-1185">Reference proteome</keyword>
<dbReference type="SMART" id="SM00194">
    <property type="entry name" value="PTPc"/>
    <property type="match status" value="1"/>
</dbReference>
<dbReference type="Proteomes" id="UP000682733">
    <property type="component" value="Unassembled WGS sequence"/>
</dbReference>
<dbReference type="EMBL" id="CAJNOQ010001287">
    <property type="protein sequence ID" value="CAF0883668.1"/>
    <property type="molecule type" value="Genomic_DNA"/>
</dbReference>
<dbReference type="Pfam" id="PF00102">
    <property type="entry name" value="Y_phosphatase"/>
    <property type="match status" value="1"/>
</dbReference>
<dbReference type="SUPFAM" id="SSF52799">
    <property type="entry name" value="(Phosphotyrosine protein) phosphatases II"/>
    <property type="match status" value="1"/>
</dbReference>
<evidence type="ECO:0000313" key="3">
    <source>
        <dbReference type="EMBL" id="CAF1122366.1"/>
    </source>
</evidence>
<dbReference type="EMBL" id="CAJOBA010017854">
    <property type="protein sequence ID" value="CAF3897320.1"/>
    <property type="molecule type" value="Genomic_DNA"/>
</dbReference>
<proteinExistence type="predicted"/>
<name>A0A813YFI5_9BILA</name>
<evidence type="ECO:0000313" key="2">
    <source>
        <dbReference type="EMBL" id="CAF0883668.1"/>
    </source>
</evidence>
<dbReference type="PANTHER" id="PTHR19134:SF561">
    <property type="entry name" value="PROTEIN TYROSINE PHOSPHATASE 36E, ISOFORM A"/>
    <property type="match status" value="1"/>
</dbReference>
<dbReference type="AlphaFoldDB" id="A0A813YFI5"/>
<dbReference type="PANTHER" id="PTHR19134">
    <property type="entry name" value="RECEPTOR-TYPE TYROSINE-PROTEIN PHOSPHATASE"/>
    <property type="match status" value="1"/>
</dbReference>
<evidence type="ECO:0000313" key="4">
    <source>
        <dbReference type="EMBL" id="CAF3669382.1"/>
    </source>
</evidence>
<evidence type="ECO:0000313" key="5">
    <source>
        <dbReference type="EMBL" id="CAF3897320.1"/>
    </source>
</evidence>
<dbReference type="EMBL" id="CAJOBC010001287">
    <property type="protein sequence ID" value="CAF3669382.1"/>
    <property type="molecule type" value="Genomic_DNA"/>
</dbReference>
<accession>A0A813YFI5</accession>
<dbReference type="GO" id="GO:0004725">
    <property type="term" value="F:protein tyrosine phosphatase activity"/>
    <property type="evidence" value="ECO:0007669"/>
    <property type="project" value="InterPro"/>
</dbReference>
<dbReference type="EMBL" id="CAJNOK010010691">
    <property type="protein sequence ID" value="CAF1122366.1"/>
    <property type="molecule type" value="Genomic_DNA"/>
</dbReference>
<feature type="domain" description="Tyrosine-protein phosphatase" evidence="1">
    <location>
        <begin position="152"/>
        <end position="299"/>
    </location>
</feature>
<sequence length="299" mass="33913">MSLFESDSSSPSASHVSVLTTTSLSHDCRRKRSVIDQRRRRHSFITTTPSTSSVKTFTVKNHVFDPVSDTQSTTSTTVISTLSLSNSILKDKINNEQTLTLTKTTNTTVRSIYDLLITDNSQSTKFIPPCEFSVYKLHDIWNQKHANDDLEFAVEFKSIPNDELPCLAATRQIVASKNRFLNILPIDATRVILSVLTNDPATDYINANYISGYKCPKKYIATQGPKPDTTEDFWRMIWEFKLKSIVMLTNVIEGASRMAKCHQYWPEIGCTNVYGSYRVTGVDSVSSRDYNKRYFKLSK</sequence>
<evidence type="ECO:0000259" key="1">
    <source>
        <dbReference type="PROSITE" id="PS50055"/>
    </source>
</evidence>
<protein>
    <recommendedName>
        <fullName evidence="1">Tyrosine-protein phosphatase domain-containing protein</fullName>
    </recommendedName>
</protein>
<gene>
    <name evidence="2" type="ORF">GPM918_LOCUS7746</name>
    <name evidence="3" type="ORF">OVA965_LOCUS20244</name>
    <name evidence="4" type="ORF">SRO942_LOCUS7746</name>
    <name evidence="5" type="ORF">TMI583_LOCUS20564</name>
</gene>
<dbReference type="PRINTS" id="PR00700">
    <property type="entry name" value="PRTYPHPHTASE"/>
</dbReference>
<dbReference type="Gene3D" id="3.90.190.10">
    <property type="entry name" value="Protein tyrosine phosphatase superfamily"/>
    <property type="match status" value="1"/>
</dbReference>
<dbReference type="InterPro" id="IPR000242">
    <property type="entry name" value="PTP_cat"/>
</dbReference>
<dbReference type="Proteomes" id="UP000663829">
    <property type="component" value="Unassembled WGS sequence"/>
</dbReference>
<comment type="caution">
    <text evidence="2">The sequence shown here is derived from an EMBL/GenBank/DDBJ whole genome shotgun (WGS) entry which is preliminary data.</text>
</comment>
<dbReference type="InterPro" id="IPR029021">
    <property type="entry name" value="Prot-tyrosine_phosphatase-like"/>
</dbReference>
<organism evidence="2 6">
    <name type="scientific">Didymodactylos carnosus</name>
    <dbReference type="NCBI Taxonomy" id="1234261"/>
    <lineage>
        <taxon>Eukaryota</taxon>
        <taxon>Metazoa</taxon>
        <taxon>Spiralia</taxon>
        <taxon>Gnathifera</taxon>
        <taxon>Rotifera</taxon>
        <taxon>Eurotatoria</taxon>
        <taxon>Bdelloidea</taxon>
        <taxon>Philodinida</taxon>
        <taxon>Philodinidae</taxon>
        <taxon>Didymodactylos</taxon>
    </lineage>
</organism>
<dbReference type="PROSITE" id="PS50055">
    <property type="entry name" value="TYR_PHOSPHATASE_PTP"/>
    <property type="match status" value="1"/>
</dbReference>
<dbReference type="Proteomes" id="UP000677228">
    <property type="component" value="Unassembled WGS sequence"/>
</dbReference>